<reference evidence="14" key="1">
    <citation type="journal article" date="2019" name="Int. J. Syst. Evol. Microbiol.">
        <title>The Global Catalogue of Microorganisms (GCM) 10K type strain sequencing project: providing services to taxonomists for standard genome sequencing and annotation.</title>
        <authorList>
            <consortium name="The Broad Institute Genomics Platform"/>
            <consortium name="The Broad Institute Genome Sequencing Center for Infectious Disease"/>
            <person name="Wu L."/>
            <person name="Ma J."/>
        </authorList>
    </citation>
    <scope>NUCLEOTIDE SEQUENCE [LARGE SCALE GENOMIC DNA]</scope>
    <source>
        <strain evidence="14">JCM 18720</strain>
    </source>
</reference>
<evidence type="ECO:0000256" key="1">
    <source>
        <dbReference type="ARBA" id="ARBA00001936"/>
    </source>
</evidence>
<proteinExistence type="predicted"/>
<keyword evidence="7" id="KW-0546">Nucleotide metabolism</keyword>
<comment type="cofactor">
    <cofactor evidence="1">
        <name>Mn(2+)</name>
        <dbReference type="ChEBI" id="CHEBI:29035"/>
    </cofactor>
</comment>
<organism evidence="13 14">
    <name type="scientific">Ferrimonas gelatinilytica</name>
    <dbReference type="NCBI Taxonomy" id="1255257"/>
    <lineage>
        <taxon>Bacteria</taxon>
        <taxon>Pseudomonadati</taxon>
        <taxon>Pseudomonadota</taxon>
        <taxon>Gammaproteobacteria</taxon>
        <taxon>Alteromonadales</taxon>
        <taxon>Ferrimonadaceae</taxon>
        <taxon>Ferrimonas</taxon>
    </lineage>
</organism>
<sequence length="182" mass="19684">MTMQKQLAIASCNPVKIRAAQQALEAAFGDHQWQLQPHAVPSGVAEQPLSEAETRQGAENRLAALRQAAPGADFYVAIEGGYDRIQGQPMTFAYIAISDGQRIQVGRSGTLPLPATIGRALEAGGELGPLIDRLFNDHNIKQKGGAIGVLTDHLVDRTGIYRDTLCLLLAPWLHPELYHQNG</sequence>
<evidence type="ECO:0000256" key="2">
    <source>
        <dbReference type="ARBA" id="ARBA00001946"/>
    </source>
</evidence>
<dbReference type="Proteomes" id="UP001501600">
    <property type="component" value="Unassembled WGS sequence"/>
</dbReference>
<protein>
    <recommendedName>
        <fullName evidence="9">inosine/xanthosine triphosphatase</fullName>
        <ecNumber evidence="9">3.6.1.73</ecNumber>
    </recommendedName>
</protein>
<comment type="catalytic activity">
    <reaction evidence="11">
        <text>XTP + H2O = XDP + phosphate + H(+)</text>
        <dbReference type="Rhea" id="RHEA:28406"/>
        <dbReference type="ChEBI" id="CHEBI:15377"/>
        <dbReference type="ChEBI" id="CHEBI:15378"/>
        <dbReference type="ChEBI" id="CHEBI:43474"/>
        <dbReference type="ChEBI" id="CHEBI:59884"/>
        <dbReference type="ChEBI" id="CHEBI:61314"/>
        <dbReference type="EC" id="3.6.1.73"/>
    </reaction>
</comment>
<dbReference type="InterPro" id="IPR029001">
    <property type="entry name" value="ITPase-like_fam"/>
</dbReference>
<dbReference type="InterPro" id="IPR002786">
    <property type="entry name" value="Non_canon_purine_NTPase"/>
</dbReference>
<keyword evidence="8" id="KW-0464">Manganese</keyword>
<comment type="caution">
    <text evidence="13">The sequence shown here is derived from an EMBL/GenBank/DDBJ whole genome shotgun (WGS) entry which is preliminary data.</text>
</comment>
<dbReference type="NCBIfam" id="TIGR00258">
    <property type="entry name" value="inosine/xanthosine triphosphatase"/>
    <property type="match status" value="1"/>
</dbReference>
<evidence type="ECO:0000256" key="3">
    <source>
        <dbReference type="ARBA" id="ARBA00022723"/>
    </source>
</evidence>
<dbReference type="Pfam" id="PF01931">
    <property type="entry name" value="NTPase_I-T"/>
    <property type="match status" value="1"/>
</dbReference>
<comment type="catalytic activity">
    <reaction evidence="10">
        <text>ITP + H2O = IDP + phosphate + H(+)</text>
        <dbReference type="Rhea" id="RHEA:28330"/>
        <dbReference type="ChEBI" id="CHEBI:15377"/>
        <dbReference type="ChEBI" id="CHEBI:15378"/>
        <dbReference type="ChEBI" id="CHEBI:43474"/>
        <dbReference type="ChEBI" id="CHEBI:58280"/>
        <dbReference type="ChEBI" id="CHEBI:61402"/>
        <dbReference type="EC" id="3.6.1.73"/>
    </reaction>
</comment>
<evidence type="ECO:0000256" key="8">
    <source>
        <dbReference type="ARBA" id="ARBA00023211"/>
    </source>
</evidence>
<dbReference type="NCBIfam" id="NF003459">
    <property type="entry name" value="PRK05074.1"/>
    <property type="match status" value="1"/>
</dbReference>
<evidence type="ECO:0000256" key="5">
    <source>
        <dbReference type="ARBA" id="ARBA00022801"/>
    </source>
</evidence>
<gene>
    <name evidence="13" type="primary">yjjX</name>
    <name evidence="13" type="ORF">GCM10025772_14080</name>
</gene>
<feature type="domain" description="Non-canonical purine NTP phosphatase/PRRC1" evidence="12">
    <location>
        <begin position="10"/>
        <end position="173"/>
    </location>
</feature>
<evidence type="ECO:0000313" key="14">
    <source>
        <dbReference type="Proteomes" id="UP001501600"/>
    </source>
</evidence>
<dbReference type="EC" id="3.6.1.73" evidence="9"/>
<evidence type="ECO:0000313" key="13">
    <source>
        <dbReference type="EMBL" id="GAA5190123.1"/>
    </source>
</evidence>
<dbReference type="SUPFAM" id="SSF52972">
    <property type="entry name" value="ITPase-like"/>
    <property type="match status" value="1"/>
</dbReference>
<evidence type="ECO:0000256" key="4">
    <source>
        <dbReference type="ARBA" id="ARBA00022741"/>
    </source>
</evidence>
<dbReference type="PANTHER" id="PTHR34699:SF2">
    <property type="entry name" value="NON-CANONICAL PURINE NTP PHOSPHATASE_PRRC1 DOMAIN-CONTAINING PROTEIN"/>
    <property type="match status" value="1"/>
</dbReference>
<dbReference type="EMBL" id="BAABLF010000007">
    <property type="protein sequence ID" value="GAA5190123.1"/>
    <property type="molecule type" value="Genomic_DNA"/>
</dbReference>
<keyword evidence="14" id="KW-1185">Reference proteome</keyword>
<evidence type="ECO:0000256" key="10">
    <source>
        <dbReference type="ARBA" id="ARBA00048174"/>
    </source>
</evidence>
<keyword evidence="5" id="KW-0378">Hydrolase</keyword>
<dbReference type="PANTHER" id="PTHR34699">
    <property type="match status" value="1"/>
</dbReference>
<dbReference type="RefSeq" id="WP_345316337.1">
    <property type="nucleotide sequence ID" value="NZ_BAABLF010000007.1"/>
</dbReference>
<name>A0ABP9S197_9GAMM</name>
<keyword evidence="4" id="KW-0547">Nucleotide-binding</keyword>
<comment type="cofactor">
    <cofactor evidence="2">
        <name>Mg(2+)</name>
        <dbReference type="ChEBI" id="CHEBI:18420"/>
    </cofactor>
</comment>
<dbReference type="Gene3D" id="3.90.950.10">
    <property type="match status" value="1"/>
</dbReference>
<keyword evidence="6" id="KW-0460">Magnesium</keyword>
<evidence type="ECO:0000256" key="11">
    <source>
        <dbReference type="ARBA" id="ARBA00048781"/>
    </source>
</evidence>
<evidence type="ECO:0000256" key="7">
    <source>
        <dbReference type="ARBA" id="ARBA00023080"/>
    </source>
</evidence>
<dbReference type="InterPro" id="IPR050299">
    <property type="entry name" value="YjjX_NTPase"/>
</dbReference>
<keyword evidence="3" id="KW-0479">Metal-binding</keyword>
<evidence type="ECO:0000259" key="12">
    <source>
        <dbReference type="Pfam" id="PF01931"/>
    </source>
</evidence>
<dbReference type="InterPro" id="IPR026533">
    <property type="entry name" value="NTPase/PRRC1"/>
</dbReference>
<evidence type="ECO:0000256" key="9">
    <source>
        <dbReference type="ARBA" id="ARBA00038901"/>
    </source>
</evidence>
<accession>A0ABP9S197</accession>
<evidence type="ECO:0000256" key="6">
    <source>
        <dbReference type="ARBA" id="ARBA00022842"/>
    </source>
</evidence>